<evidence type="ECO:0000256" key="12">
    <source>
        <dbReference type="ARBA" id="ARBA00023014"/>
    </source>
</evidence>
<evidence type="ECO:0000256" key="13">
    <source>
        <dbReference type="ARBA" id="ARBA00023204"/>
    </source>
</evidence>
<dbReference type="PROSITE" id="PS01155">
    <property type="entry name" value="ENDONUCLEASE_III_2"/>
    <property type="match status" value="1"/>
</dbReference>
<dbReference type="InterPro" id="IPR044298">
    <property type="entry name" value="MIG/MutY"/>
</dbReference>
<dbReference type="Pfam" id="PF10576">
    <property type="entry name" value="EndIII_4Fe-2S"/>
    <property type="match status" value="1"/>
</dbReference>
<dbReference type="PANTHER" id="PTHR42944:SF1">
    <property type="entry name" value="ADENINE DNA GLYCOSYLASE"/>
    <property type="match status" value="1"/>
</dbReference>
<comment type="catalytic activity">
    <reaction evidence="1">
        <text>Hydrolyzes free adenine bases from 7,8-dihydro-8-oxoguanine:adenine mismatched double-stranded DNA, leaving an apurinic site.</text>
        <dbReference type="EC" id="3.2.2.31"/>
    </reaction>
</comment>
<keyword evidence="13" id="KW-0234">DNA repair</keyword>
<dbReference type="CDD" id="cd00056">
    <property type="entry name" value="ENDO3c"/>
    <property type="match status" value="1"/>
</dbReference>
<keyword evidence="12" id="KW-0411">Iron-sulfur</keyword>
<dbReference type="SUPFAM" id="SSF48150">
    <property type="entry name" value="DNA-glycosylase"/>
    <property type="match status" value="1"/>
</dbReference>
<evidence type="ECO:0000256" key="6">
    <source>
        <dbReference type="ARBA" id="ARBA00022023"/>
    </source>
</evidence>
<dbReference type="Gene3D" id="1.10.340.30">
    <property type="entry name" value="Hypothetical protein, domain 2"/>
    <property type="match status" value="1"/>
</dbReference>
<dbReference type="Gene3D" id="1.10.1670.10">
    <property type="entry name" value="Helix-hairpin-Helix base-excision DNA repair enzymes (C-terminal)"/>
    <property type="match status" value="1"/>
</dbReference>
<evidence type="ECO:0000256" key="10">
    <source>
        <dbReference type="ARBA" id="ARBA00022801"/>
    </source>
</evidence>
<sequence>MYTVTVRRRQEATGRSSLLGSLPRRGFAVALYKKGQSLNGINVFLKICTQWTEKQTKSALAKARGACFSALLMPKKNTFSPTLIAWFKKIQRPLPWRQDYLPYHVWISEIMLQQTQMDRAVPYFERWMDRFPTIASIADAPEDEILKYWEGLGYYTRARNIRKAALVICAEHGGEFPAEHKAILALPGIGPYTAGAIASLAFGLDVPAIDANVERVYARLFDIDSPIKEKDAKKRVEALSAELLPAGQARDYNQAVMELGALICTPRAPRCESCPVAEHCEARRLDIVAFRPVPGKKKDITPLNVVCGVLEHKGKIYIQKRPQGAVWGGLWEFPGGSIEAGESPEQAVVREFQEETGFQVRIADKISIVRHGYTRFRVTLHCYFLQADAPLPPSTMSAADECLWATPEQITERAFPAGHRKLIDLMRQDLRFSQYI</sequence>
<dbReference type="InterPro" id="IPR003651">
    <property type="entry name" value="Endonuclease3_FeS-loop_motif"/>
</dbReference>
<dbReference type="PROSITE" id="PS00893">
    <property type="entry name" value="NUDIX_BOX"/>
    <property type="match status" value="1"/>
</dbReference>
<dbReference type="PRINTS" id="PR00502">
    <property type="entry name" value="NUDIXFAMILY"/>
</dbReference>
<evidence type="ECO:0000256" key="3">
    <source>
        <dbReference type="ARBA" id="ARBA00002933"/>
    </source>
</evidence>
<accession>A0A1T4WEX9</accession>
<keyword evidence="11" id="KW-0408">Iron</keyword>
<proteinExistence type="inferred from homology"/>
<dbReference type="GO" id="GO:0032357">
    <property type="term" value="F:oxidized purine DNA binding"/>
    <property type="evidence" value="ECO:0007669"/>
    <property type="project" value="TreeGrafter"/>
</dbReference>
<comment type="function">
    <text evidence="3">Adenine glycosylase active on G-A mispairs. MutY also corrects error-prone DNA synthesis past GO lesions which are due to the oxidatively damaged form of guanine: 7,8-dihydro-8-oxoguanine (8-oxo-dGTP).</text>
</comment>
<dbReference type="PANTHER" id="PTHR42944">
    <property type="entry name" value="ADENINE DNA GLYCOSYLASE"/>
    <property type="match status" value="1"/>
</dbReference>
<evidence type="ECO:0000256" key="5">
    <source>
        <dbReference type="ARBA" id="ARBA00012045"/>
    </source>
</evidence>
<evidence type="ECO:0000256" key="1">
    <source>
        <dbReference type="ARBA" id="ARBA00000843"/>
    </source>
</evidence>
<evidence type="ECO:0000256" key="8">
    <source>
        <dbReference type="ARBA" id="ARBA00022723"/>
    </source>
</evidence>
<dbReference type="STRING" id="1121442.SAMN02745702_02137"/>
<name>A0A1T4WEX9_9BACT</name>
<keyword evidence="17" id="KW-1185">Reference proteome</keyword>
<comment type="cofactor">
    <cofactor evidence="2">
        <name>[4Fe-4S] cluster</name>
        <dbReference type="ChEBI" id="CHEBI:49883"/>
    </cofactor>
</comment>
<dbReference type="SUPFAM" id="SSF55811">
    <property type="entry name" value="Nudix"/>
    <property type="match status" value="1"/>
</dbReference>
<keyword evidence="7" id="KW-0004">4Fe-4S</keyword>
<dbReference type="InterPro" id="IPR003265">
    <property type="entry name" value="HhH-GPD_domain"/>
</dbReference>
<dbReference type="InterPro" id="IPR004036">
    <property type="entry name" value="Endonuclease-III-like_CS2"/>
</dbReference>
<evidence type="ECO:0000313" key="16">
    <source>
        <dbReference type="EMBL" id="SKA75896.1"/>
    </source>
</evidence>
<organism evidence="16 17">
    <name type="scientific">Desulfobaculum bizertense DSM 18034</name>
    <dbReference type="NCBI Taxonomy" id="1121442"/>
    <lineage>
        <taxon>Bacteria</taxon>
        <taxon>Pseudomonadati</taxon>
        <taxon>Thermodesulfobacteriota</taxon>
        <taxon>Desulfovibrionia</taxon>
        <taxon>Desulfovibrionales</taxon>
        <taxon>Desulfovibrionaceae</taxon>
        <taxon>Desulfobaculum</taxon>
    </lineage>
</organism>
<dbReference type="InterPro" id="IPR020084">
    <property type="entry name" value="NUDIX_hydrolase_CS"/>
</dbReference>
<evidence type="ECO:0000256" key="2">
    <source>
        <dbReference type="ARBA" id="ARBA00001966"/>
    </source>
</evidence>
<dbReference type="FunFam" id="1.10.340.30:FF:000002">
    <property type="entry name" value="Adenine DNA glycosylase"/>
    <property type="match status" value="1"/>
</dbReference>
<feature type="domain" description="Nudix hydrolase" evidence="15">
    <location>
        <begin position="300"/>
        <end position="428"/>
    </location>
</feature>
<dbReference type="Pfam" id="PF00730">
    <property type="entry name" value="HhH-GPD"/>
    <property type="match status" value="1"/>
</dbReference>
<comment type="similarity">
    <text evidence="4">Belongs to the Nth/MutY family.</text>
</comment>
<dbReference type="InterPro" id="IPR005760">
    <property type="entry name" value="A/G_AdeGlyc_MutY"/>
</dbReference>
<dbReference type="EMBL" id="FUYA01000007">
    <property type="protein sequence ID" value="SKA75896.1"/>
    <property type="molecule type" value="Genomic_DNA"/>
</dbReference>
<evidence type="ECO:0000256" key="9">
    <source>
        <dbReference type="ARBA" id="ARBA00022763"/>
    </source>
</evidence>
<keyword evidence="10" id="KW-0378">Hydrolase</keyword>
<evidence type="ECO:0000256" key="4">
    <source>
        <dbReference type="ARBA" id="ARBA00008343"/>
    </source>
</evidence>
<protein>
    <recommendedName>
        <fullName evidence="6">Adenine DNA glycosylase</fullName>
        <ecNumber evidence="5">3.2.2.31</ecNumber>
    </recommendedName>
</protein>
<evidence type="ECO:0000313" key="17">
    <source>
        <dbReference type="Proteomes" id="UP000189733"/>
    </source>
</evidence>
<dbReference type="GO" id="GO:0034039">
    <property type="term" value="F:8-oxo-7,8-dihydroguanine DNA N-glycosylase activity"/>
    <property type="evidence" value="ECO:0007669"/>
    <property type="project" value="TreeGrafter"/>
</dbReference>
<dbReference type="Pfam" id="PF14815">
    <property type="entry name" value="NUDIX_4"/>
    <property type="match status" value="1"/>
</dbReference>
<dbReference type="GO" id="GO:0000701">
    <property type="term" value="F:purine-specific mismatch base pair DNA N-glycosylase activity"/>
    <property type="evidence" value="ECO:0007669"/>
    <property type="project" value="UniProtKB-EC"/>
</dbReference>
<reference evidence="16 17" key="1">
    <citation type="submission" date="2017-02" db="EMBL/GenBank/DDBJ databases">
        <authorList>
            <person name="Peterson S.W."/>
        </authorList>
    </citation>
    <scope>NUCLEOTIDE SEQUENCE [LARGE SCALE GENOMIC DNA]</scope>
    <source>
        <strain evidence="16 17">DSM 18034</strain>
    </source>
</reference>
<dbReference type="GO" id="GO:0006298">
    <property type="term" value="P:mismatch repair"/>
    <property type="evidence" value="ECO:0007669"/>
    <property type="project" value="TreeGrafter"/>
</dbReference>
<dbReference type="InterPro" id="IPR000086">
    <property type="entry name" value="NUDIX_hydrolase_dom"/>
</dbReference>
<dbReference type="InterPro" id="IPR011257">
    <property type="entry name" value="DNA_glycosylase"/>
</dbReference>
<dbReference type="Proteomes" id="UP000189733">
    <property type="component" value="Unassembled WGS sequence"/>
</dbReference>
<dbReference type="InterPro" id="IPR000445">
    <property type="entry name" value="HhH_motif"/>
</dbReference>
<dbReference type="GO" id="GO:0046872">
    <property type="term" value="F:metal ion binding"/>
    <property type="evidence" value="ECO:0007669"/>
    <property type="project" value="UniProtKB-KW"/>
</dbReference>
<dbReference type="GO" id="GO:0051539">
    <property type="term" value="F:4 iron, 4 sulfur cluster binding"/>
    <property type="evidence" value="ECO:0007669"/>
    <property type="project" value="UniProtKB-KW"/>
</dbReference>
<dbReference type="InterPro" id="IPR020476">
    <property type="entry name" value="Nudix_hydrolase"/>
</dbReference>
<dbReference type="GO" id="GO:0035485">
    <property type="term" value="F:adenine/guanine mispair binding"/>
    <property type="evidence" value="ECO:0007669"/>
    <property type="project" value="TreeGrafter"/>
</dbReference>
<evidence type="ECO:0000256" key="7">
    <source>
        <dbReference type="ARBA" id="ARBA00022485"/>
    </source>
</evidence>
<dbReference type="Gene3D" id="3.90.79.10">
    <property type="entry name" value="Nucleoside Triphosphate Pyrophosphohydrolase"/>
    <property type="match status" value="1"/>
</dbReference>
<dbReference type="InterPro" id="IPR023170">
    <property type="entry name" value="HhH_base_excis_C"/>
</dbReference>
<dbReference type="AlphaFoldDB" id="A0A1T4WEX9"/>
<dbReference type="InterPro" id="IPR029119">
    <property type="entry name" value="MutY_C"/>
</dbReference>
<dbReference type="SMART" id="SM00525">
    <property type="entry name" value="FES"/>
    <property type="match status" value="1"/>
</dbReference>
<dbReference type="SMART" id="SM00478">
    <property type="entry name" value="ENDO3c"/>
    <property type="match status" value="1"/>
</dbReference>
<dbReference type="InterPro" id="IPR015797">
    <property type="entry name" value="NUDIX_hydrolase-like_dom_sf"/>
</dbReference>
<dbReference type="GO" id="GO:0006284">
    <property type="term" value="P:base-excision repair"/>
    <property type="evidence" value="ECO:0007669"/>
    <property type="project" value="InterPro"/>
</dbReference>
<dbReference type="Pfam" id="PF00633">
    <property type="entry name" value="HHH"/>
    <property type="match status" value="1"/>
</dbReference>
<evidence type="ECO:0000256" key="11">
    <source>
        <dbReference type="ARBA" id="ARBA00023004"/>
    </source>
</evidence>
<keyword evidence="8" id="KW-0479">Metal-binding</keyword>
<evidence type="ECO:0000256" key="14">
    <source>
        <dbReference type="ARBA" id="ARBA00023295"/>
    </source>
</evidence>
<gene>
    <name evidence="16" type="ORF">SAMN02745702_02137</name>
</gene>
<keyword evidence="14" id="KW-0326">Glycosidase</keyword>
<keyword evidence="9" id="KW-0227">DNA damage</keyword>
<dbReference type="NCBIfam" id="TIGR01084">
    <property type="entry name" value="mutY"/>
    <property type="match status" value="1"/>
</dbReference>
<evidence type="ECO:0000259" key="15">
    <source>
        <dbReference type="PROSITE" id="PS51462"/>
    </source>
</evidence>
<dbReference type="CDD" id="cd03425">
    <property type="entry name" value="NUDIX_MutT_NudA_like"/>
    <property type="match status" value="1"/>
</dbReference>
<dbReference type="PROSITE" id="PS51462">
    <property type="entry name" value="NUDIX"/>
    <property type="match status" value="1"/>
</dbReference>
<dbReference type="EC" id="3.2.2.31" evidence="5"/>